<evidence type="ECO:0000313" key="8">
    <source>
        <dbReference type="Proteomes" id="UP000232323"/>
    </source>
</evidence>
<feature type="transmembrane region" description="Helical" evidence="5">
    <location>
        <begin position="30"/>
        <end position="53"/>
    </location>
</feature>
<feature type="transmembrane region" description="Helical" evidence="5">
    <location>
        <begin position="65"/>
        <end position="85"/>
    </location>
</feature>
<dbReference type="Pfam" id="PF03151">
    <property type="entry name" value="TPT"/>
    <property type="match status" value="1"/>
</dbReference>
<gene>
    <name evidence="7" type="ORF">CEUSTIGMA_g9528.t1</name>
</gene>
<sequence>MSENLKPPSASPPCNIDGLELGKPSLFTKLYSTTILLATCISWMVVSSVAILVNKSLMVDVGFKFPTTVCLIGLASTTALSYVAVKIAVPAQEQYTVTMEQYIFRIMPIGFMMALCMQTGNAAYLYLTVAFVQMLKAFCPVCTMCFLFVARLEQATPKLIISVVVISLGVSVASVGELSMSLVGLLLMLASVVFESARLVMTQALLSGATVMHPFEGVMYIGSAATFFLLTMAFLMDLPHIIEQQAHLLLYQHPFQLIACAFAGFGVNSLSVLIITLSSSLTLKVLGSAKDAGLVTIGMVFLHEHVSTMQLYGYLISLCGFIGYNVVKATSEEIGDSTSEDLVKNKSDLVEMEALLIEDHVLDGHQPASKRPER</sequence>
<comment type="subcellular location">
    <subcellularLocation>
        <location evidence="1">Membrane</location>
        <topology evidence="1">Multi-pass membrane protein</topology>
    </subcellularLocation>
</comment>
<keyword evidence="2 5" id="KW-0812">Transmembrane</keyword>
<dbReference type="AlphaFoldDB" id="A0A250XH32"/>
<dbReference type="GO" id="GO:0016020">
    <property type="term" value="C:membrane"/>
    <property type="evidence" value="ECO:0007669"/>
    <property type="project" value="UniProtKB-SubCell"/>
</dbReference>
<feature type="transmembrane region" description="Helical" evidence="5">
    <location>
        <begin position="106"/>
        <end position="127"/>
    </location>
</feature>
<feature type="transmembrane region" description="Helical" evidence="5">
    <location>
        <begin position="255"/>
        <end position="277"/>
    </location>
</feature>
<feature type="domain" description="Sugar phosphate transporter" evidence="6">
    <location>
        <begin position="36"/>
        <end position="325"/>
    </location>
</feature>
<evidence type="ECO:0000256" key="4">
    <source>
        <dbReference type="ARBA" id="ARBA00023136"/>
    </source>
</evidence>
<accession>A0A250XH32</accession>
<dbReference type="OrthoDB" id="539773at2759"/>
<evidence type="ECO:0000313" key="7">
    <source>
        <dbReference type="EMBL" id="GAX82100.1"/>
    </source>
</evidence>
<dbReference type="EMBL" id="BEGY01000075">
    <property type="protein sequence ID" value="GAX82100.1"/>
    <property type="molecule type" value="Genomic_DNA"/>
</dbReference>
<evidence type="ECO:0000256" key="1">
    <source>
        <dbReference type="ARBA" id="ARBA00004141"/>
    </source>
</evidence>
<evidence type="ECO:0000256" key="3">
    <source>
        <dbReference type="ARBA" id="ARBA00022989"/>
    </source>
</evidence>
<keyword evidence="4 5" id="KW-0472">Membrane</keyword>
<comment type="caution">
    <text evidence="7">The sequence shown here is derived from an EMBL/GenBank/DDBJ whole genome shotgun (WGS) entry which is preliminary data.</text>
</comment>
<feature type="transmembrane region" description="Helical" evidence="5">
    <location>
        <begin position="159"/>
        <end position="176"/>
    </location>
</feature>
<evidence type="ECO:0000259" key="6">
    <source>
        <dbReference type="Pfam" id="PF03151"/>
    </source>
</evidence>
<keyword evidence="8" id="KW-1185">Reference proteome</keyword>
<dbReference type="PANTHER" id="PTHR11132">
    <property type="entry name" value="SOLUTE CARRIER FAMILY 35"/>
    <property type="match status" value="1"/>
</dbReference>
<name>A0A250XH32_9CHLO</name>
<dbReference type="InterPro" id="IPR050186">
    <property type="entry name" value="TPT_transporter"/>
</dbReference>
<evidence type="ECO:0000256" key="5">
    <source>
        <dbReference type="SAM" id="Phobius"/>
    </source>
</evidence>
<evidence type="ECO:0000256" key="2">
    <source>
        <dbReference type="ARBA" id="ARBA00022692"/>
    </source>
</evidence>
<proteinExistence type="predicted"/>
<protein>
    <recommendedName>
        <fullName evidence="6">Sugar phosphate transporter domain-containing protein</fullName>
    </recommendedName>
</protein>
<dbReference type="Proteomes" id="UP000232323">
    <property type="component" value="Unassembled WGS sequence"/>
</dbReference>
<feature type="transmembrane region" description="Helical" evidence="5">
    <location>
        <begin position="218"/>
        <end position="235"/>
    </location>
</feature>
<reference evidence="7 8" key="1">
    <citation type="submission" date="2017-08" db="EMBL/GenBank/DDBJ databases">
        <title>Acidophilic green algal genome provides insights into adaptation to an acidic environment.</title>
        <authorList>
            <person name="Hirooka S."/>
            <person name="Hirose Y."/>
            <person name="Kanesaki Y."/>
            <person name="Higuchi S."/>
            <person name="Fujiwara T."/>
            <person name="Onuma R."/>
            <person name="Era A."/>
            <person name="Ohbayashi R."/>
            <person name="Uzuka A."/>
            <person name="Nozaki H."/>
            <person name="Yoshikawa H."/>
            <person name="Miyagishima S.Y."/>
        </authorList>
    </citation>
    <scope>NUCLEOTIDE SEQUENCE [LARGE SCALE GENOMIC DNA]</scope>
    <source>
        <strain evidence="7 8">NIES-2499</strain>
    </source>
</reference>
<dbReference type="InterPro" id="IPR004853">
    <property type="entry name" value="Sugar_P_trans_dom"/>
</dbReference>
<feature type="transmembrane region" description="Helical" evidence="5">
    <location>
        <begin position="133"/>
        <end position="152"/>
    </location>
</feature>
<organism evidence="7 8">
    <name type="scientific">Chlamydomonas eustigma</name>
    <dbReference type="NCBI Taxonomy" id="1157962"/>
    <lineage>
        <taxon>Eukaryota</taxon>
        <taxon>Viridiplantae</taxon>
        <taxon>Chlorophyta</taxon>
        <taxon>core chlorophytes</taxon>
        <taxon>Chlorophyceae</taxon>
        <taxon>CS clade</taxon>
        <taxon>Chlamydomonadales</taxon>
        <taxon>Chlamydomonadaceae</taxon>
        <taxon>Chlamydomonas</taxon>
    </lineage>
</organism>
<keyword evidence="3 5" id="KW-1133">Transmembrane helix</keyword>